<reference evidence="3" key="2">
    <citation type="submission" date="2023-06" db="EMBL/GenBank/DDBJ databases">
        <authorList>
            <consortium name="Lawrence Berkeley National Laboratory"/>
            <person name="Haridas S."/>
            <person name="Hensen N."/>
            <person name="Bonometti L."/>
            <person name="Westerberg I."/>
            <person name="Brannstrom I.O."/>
            <person name="Guillou S."/>
            <person name="Cros-Aarteil S."/>
            <person name="Calhoun S."/>
            <person name="Kuo A."/>
            <person name="Mondo S."/>
            <person name="Pangilinan J."/>
            <person name="Riley R."/>
            <person name="Labutti K."/>
            <person name="Andreopoulos B."/>
            <person name="Lipzen A."/>
            <person name="Chen C."/>
            <person name="Yanf M."/>
            <person name="Daum C."/>
            <person name="Ng V."/>
            <person name="Clum A."/>
            <person name="Steindorff A."/>
            <person name="Ohm R."/>
            <person name="Martin F."/>
            <person name="Silar P."/>
            <person name="Natvig D."/>
            <person name="Lalanne C."/>
            <person name="Gautier V."/>
            <person name="Ament-Velasquez S.L."/>
            <person name="Kruys A."/>
            <person name="Hutchinson M.I."/>
            <person name="Powell A.J."/>
            <person name="Barry K."/>
            <person name="Miller A.N."/>
            <person name="Grigoriev I.V."/>
            <person name="Debuchy R."/>
            <person name="Gladieux P."/>
            <person name="Thoren M.H."/>
            <person name="Johannesson H."/>
        </authorList>
    </citation>
    <scope>NUCLEOTIDE SEQUENCE</scope>
    <source>
        <strain evidence="3">CBS 955.72</strain>
    </source>
</reference>
<dbReference type="Pfam" id="PF03981">
    <property type="entry name" value="Ubiq_cyt_C_chap"/>
    <property type="match status" value="1"/>
</dbReference>
<organism evidence="3 4">
    <name type="scientific">Lasiosphaeria hispida</name>
    <dbReference type="NCBI Taxonomy" id="260671"/>
    <lineage>
        <taxon>Eukaryota</taxon>
        <taxon>Fungi</taxon>
        <taxon>Dikarya</taxon>
        <taxon>Ascomycota</taxon>
        <taxon>Pezizomycotina</taxon>
        <taxon>Sordariomycetes</taxon>
        <taxon>Sordariomycetidae</taxon>
        <taxon>Sordariales</taxon>
        <taxon>Lasiosphaeriaceae</taxon>
        <taxon>Lasiosphaeria</taxon>
    </lineage>
</organism>
<evidence type="ECO:0000313" key="3">
    <source>
        <dbReference type="EMBL" id="KAK3357567.1"/>
    </source>
</evidence>
<protein>
    <submittedName>
        <fullName evidence="3">Ubiquinol-cytochrome C chaperone-domain-containing protein</fullName>
    </submittedName>
</protein>
<dbReference type="PANTHER" id="PTHR12184">
    <property type="entry name" value="UBIQUINOL-CYTOCHROME C REDUCTASE COMPLEX ASSEMBLY FACTOR 1 FAMILY MEMBER"/>
    <property type="match status" value="1"/>
</dbReference>
<accession>A0AAJ0MGC5</accession>
<evidence type="ECO:0000256" key="1">
    <source>
        <dbReference type="ARBA" id="ARBA00006407"/>
    </source>
</evidence>
<feature type="domain" description="Ubiquinol-cytochrome c chaperone" evidence="2">
    <location>
        <begin position="223"/>
        <end position="359"/>
    </location>
</feature>
<proteinExistence type="inferred from homology"/>
<dbReference type="InterPro" id="IPR007129">
    <property type="entry name" value="Ubiqinol_cyt_c_chaperone_CPB3"/>
</dbReference>
<evidence type="ECO:0000259" key="2">
    <source>
        <dbReference type="Pfam" id="PF03981"/>
    </source>
</evidence>
<keyword evidence="4" id="KW-1185">Reference proteome</keyword>
<dbReference type="AlphaFoldDB" id="A0AAJ0MGC5"/>
<dbReference type="GO" id="GO:0005739">
    <property type="term" value="C:mitochondrion"/>
    <property type="evidence" value="ECO:0007669"/>
    <property type="project" value="TreeGrafter"/>
</dbReference>
<dbReference type="EMBL" id="JAUIQD010000003">
    <property type="protein sequence ID" value="KAK3357567.1"/>
    <property type="molecule type" value="Genomic_DNA"/>
</dbReference>
<dbReference type="InterPro" id="IPR021150">
    <property type="entry name" value="Ubiq_cyt_c_chap"/>
</dbReference>
<comment type="caution">
    <text evidence="3">The sequence shown here is derived from an EMBL/GenBank/DDBJ whole genome shotgun (WGS) entry which is preliminary data.</text>
</comment>
<comment type="similarity">
    <text evidence="1">Belongs to the CBP3 family.</text>
</comment>
<evidence type="ECO:0000313" key="4">
    <source>
        <dbReference type="Proteomes" id="UP001275084"/>
    </source>
</evidence>
<dbReference type="Proteomes" id="UP001275084">
    <property type="component" value="Unassembled WGS sequence"/>
</dbReference>
<name>A0AAJ0MGC5_9PEZI</name>
<reference evidence="3" key="1">
    <citation type="journal article" date="2023" name="Mol. Phylogenet. Evol.">
        <title>Genome-scale phylogeny and comparative genomics of the fungal order Sordariales.</title>
        <authorList>
            <person name="Hensen N."/>
            <person name="Bonometti L."/>
            <person name="Westerberg I."/>
            <person name="Brannstrom I.O."/>
            <person name="Guillou S."/>
            <person name="Cros-Aarteil S."/>
            <person name="Calhoun S."/>
            <person name="Haridas S."/>
            <person name="Kuo A."/>
            <person name="Mondo S."/>
            <person name="Pangilinan J."/>
            <person name="Riley R."/>
            <person name="LaButti K."/>
            <person name="Andreopoulos B."/>
            <person name="Lipzen A."/>
            <person name="Chen C."/>
            <person name="Yan M."/>
            <person name="Daum C."/>
            <person name="Ng V."/>
            <person name="Clum A."/>
            <person name="Steindorff A."/>
            <person name="Ohm R.A."/>
            <person name="Martin F."/>
            <person name="Silar P."/>
            <person name="Natvig D.O."/>
            <person name="Lalanne C."/>
            <person name="Gautier V."/>
            <person name="Ament-Velasquez S.L."/>
            <person name="Kruys A."/>
            <person name="Hutchinson M.I."/>
            <person name="Powell A.J."/>
            <person name="Barry K."/>
            <person name="Miller A.N."/>
            <person name="Grigoriev I.V."/>
            <person name="Debuchy R."/>
            <person name="Gladieux P."/>
            <person name="Hiltunen Thoren M."/>
            <person name="Johannesson H."/>
        </authorList>
    </citation>
    <scope>NUCLEOTIDE SEQUENCE</scope>
    <source>
        <strain evidence="3">CBS 955.72</strain>
    </source>
</reference>
<dbReference type="PANTHER" id="PTHR12184:SF1">
    <property type="entry name" value="UBIQUINOL-CYTOCHROME-C REDUCTASE COMPLEX ASSEMBLY FACTOR 1"/>
    <property type="match status" value="1"/>
</dbReference>
<sequence>MKTPPVIKIVTAHSSISHQSLKAMYHIVKLTYPIINLTLTLSDLPIYFFFLSNFGHDVSKSFDPSPTQITPTKSWIPARHPTSPPMACRNPSLAMLPRRSATSLRQIRPSRVQLAPAQSALFITLPATTTTPARRGLHGTPCRRQRPGEEAEISGWRKSIVKAMGGSKMAGTYMVYGATENLCKTFARQADYTIGDKERKAGDIAETSEGEEVGVGSSIWHKEFNLLPTFSTWAHVTMLHMYLVVVRLRALDPETYTPWQTQLVDHFFHAAEAKMELTHGLTSAALRQRYLKDLFVQWRGLLLAYDEGLARGDATLGAAVWRNLFKAREDVDARHLAAVVAYMRRCLSEWDHMEDGRFMELMGYMGVLDKKGGDSDLFDVVIKEELRTLDLPTEALRGFYGPSAQKPAAAPVPAAAGTAKRV</sequence>
<dbReference type="GO" id="GO:0034551">
    <property type="term" value="P:mitochondrial respiratory chain complex III assembly"/>
    <property type="evidence" value="ECO:0007669"/>
    <property type="project" value="TreeGrafter"/>
</dbReference>
<gene>
    <name evidence="3" type="ORF">B0T25DRAFT_163230</name>
</gene>